<dbReference type="InterPro" id="IPR050173">
    <property type="entry name" value="ABC_transporter_C-like"/>
</dbReference>
<proteinExistence type="predicted"/>
<dbReference type="Gene3D" id="3.40.50.300">
    <property type="entry name" value="P-loop containing nucleotide triphosphate hydrolases"/>
    <property type="match status" value="2"/>
</dbReference>
<evidence type="ECO:0000256" key="3">
    <source>
        <dbReference type="ARBA" id="ARBA00022692"/>
    </source>
</evidence>
<dbReference type="InterPro" id="IPR003439">
    <property type="entry name" value="ABC_transporter-like_ATP-bd"/>
</dbReference>
<dbReference type="FunFam" id="1.20.1560.10:FF:000026">
    <property type="entry name" value="Multidrug resistance-associated protein lethal(2)03659"/>
    <property type="match status" value="1"/>
</dbReference>
<feature type="domain" description="AAA+ ATPase" evidence="9">
    <location>
        <begin position="1102"/>
        <end position="1286"/>
    </location>
</feature>
<keyword evidence="2" id="KW-0813">Transport</keyword>
<dbReference type="FunFam" id="1.20.1560.10:FF:000014">
    <property type="entry name" value="Multidrug resistance-associated protein member 4"/>
    <property type="match status" value="1"/>
</dbReference>
<evidence type="ECO:0000313" key="11">
    <source>
        <dbReference type="Proteomes" id="UP000027135"/>
    </source>
</evidence>
<evidence type="ECO:0000256" key="5">
    <source>
        <dbReference type="ARBA" id="ARBA00022840"/>
    </source>
</evidence>
<feature type="domain" description="AAA+ ATPase" evidence="9">
    <location>
        <begin position="457"/>
        <end position="630"/>
    </location>
</feature>
<dbReference type="InParanoid" id="A0A067RQX2"/>
<evidence type="ECO:0000313" key="10">
    <source>
        <dbReference type="EMBL" id="KDR22129.1"/>
    </source>
</evidence>
<feature type="transmembrane region" description="Helical" evidence="8">
    <location>
        <begin position="239"/>
        <end position="258"/>
    </location>
</feature>
<dbReference type="InterPro" id="IPR027417">
    <property type="entry name" value="P-loop_NTPase"/>
</dbReference>
<name>A0A067RQX2_ZOONE</name>
<dbReference type="SUPFAM" id="SSF52540">
    <property type="entry name" value="P-loop containing nucleoside triphosphate hydrolases"/>
    <property type="match status" value="2"/>
</dbReference>
<feature type="transmembrane region" description="Helical" evidence="8">
    <location>
        <begin position="798"/>
        <end position="820"/>
    </location>
</feature>
<evidence type="ECO:0000256" key="1">
    <source>
        <dbReference type="ARBA" id="ARBA00004141"/>
    </source>
</evidence>
<keyword evidence="3 8" id="KW-0812">Transmembrane</keyword>
<evidence type="ECO:0000256" key="4">
    <source>
        <dbReference type="ARBA" id="ARBA00022741"/>
    </source>
</evidence>
<keyword evidence="4" id="KW-0547">Nucleotide-binding</keyword>
<dbReference type="PROSITE" id="PS00211">
    <property type="entry name" value="ABC_TRANSPORTER_1"/>
    <property type="match status" value="1"/>
</dbReference>
<keyword evidence="6 8" id="KW-1133">Transmembrane helix</keyword>
<feature type="transmembrane region" description="Helical" evidence="8">
    <location>
        <begin position="983"/>
        <end position="1003"/>
    </location>
</feature>
<organism evidence="10 11">
    <name type="scientific">Zootermopsis nevadensis</name>
    <name type="common">Dampwood termite</name>
    <dbReference type="NCBI Taxonomy" id="136037"/>
    <lineage>
        <taxon>Eukaryota</taxon>
        <taxon>Metazoa</taxon>
        <taxon>Ecdysozoa</taxon>
        <taxon>Arthropoda</taxon>
        <taxon>Hexapoda</taxon>
        <taxon>Insecta</taxon>
        <taxon>Pterygota</taxon>
        <taxon>Neoptera</taxon>
        <taxon>Polyneoptera</taxon>
        <taxon>Dictyoptera</taxon>
        <taxon>Blattodea</taxon>
        <taxon>Blattoidea</taxon>
        <taxon>Termitoidae</taxon>
        <taxon>Termopsidae</taxon>
        <taxon>Zootermopsis</taxon>
    </lineage>
</organism>
<keyword evidence="7 8" id="KW-0472">Membrane</keyword>
<dbReference type="FunCoup" id="A0A067RQX2">
    <property type="interactions" value="341"/>
</dbReference>
<dbReference type="CDD" id="cd03244">
    <property type="entry name" value="ABCC_MRP_domain2"/>
    <property type="match status" value="1"/>
</dbReference>
<gene>
    <name evidence="10" type="ORF">L798_02093</name>
</gene>
<feature type="transmembrane region" description="Helical" evidence="8">
    <location>
        <begin position="322"/>
        <end position="346"/>
    </location>
</feature>
<reference evidence="10 11" key="1">
    <citation type="journal article" date="2014" name="Nat. Commun.">
        <title>Molecular traces of alternative social organization in a termite genome.</title>
        <authorList>
            <person name="Terrapon N."/>
            <person name="Li C."/>
            <person name="Robertson H.M."/>
            <person name="Ji L."/>
            <person name="Meng X."/>
            <person name="Booth W."/>
            <person name="Chen Z."/>
            <person name="Childers C.P."/>
            <person name="Glastad K.M."/>
            <person name="Gokhale K."/>
            <person name="Gowin J."/>
            <person name="Gronenberg W."/>
            <person name="Hermansen R.A."/>
            <person name="Hu H."/>
            <person name="Hunt B.G."/>
            <person name="Huylmans A.K."/>
            <person name="Khalil S.M."/>
            <person name="Mitchell R.D."/>
            <person name="Munoz-Torres M.C."/>
            <person name="Mustard J.A."/>
            <person name="Pan H."/>
            <person name="Reese J.T."/>
            <person name="Scharf M.E."/>
            <person name="Sun F."/>
            <person name="Vogel H."/>
            <person name="Xiao J."/>
            <person name="Yang W."/>
            <person name="Yang Z."/>
            <person name="Yang Z."/>
            <person name="Zhou J."/>
            <person name="Zhu J."/>
            <person name="Brent C.S."/>
            <person name="Elsik C.G."/>
            <person name="Goodisman M.A."/>
            <person name="Liberles D.A."/>
            <person name="Roe R.M."/>
            <person name="Vargo E.L."/>
            <person name="Vilcinskas A."/>
            <person name="Wang J."/>
            <person name="Bornberg-Bauer E."/>
            <person name="Korb J."/>
            <person name="Zhang G."/>
            <person name="Liebig J."/>
        </authorList>
    </citation>
    <scope>NUCLEOTIDE SEQUENCE [LARGE SCALE GENOMIC DNA]</scope>
    <source>
        <tissue evidence="10">Whole organism</tissue>
    </source>
</reference>
<dbReference type="OMA" id="NTNIFRD"/>
<dbReference type="InterPro" id="IPR030240">
    <property type="entry name" value="ABCC4_TMD1"/>
</dbReference>
<feature type="transmembrane region" description="Helical" evidence="8">
    <location>
        <begin position="211"/>
        <end position="233"/>
    </location>
</feature>
<dbReference type="Proteomes" id="UP000027135">
    <property type="component" value="Unassembled WGS sequence"/>
</dbReference>
<dbReference type="GO" id="GO:0016887">
    <property type="term" value="F:ATP hydrolysis activity"/>
    <property type="evidence" value="ECO:0007669"/>
    <property type="project" value="InterPro"/>
</dbReference>
<sequence length="1335" mass="149586">MDGGKQREKPEHPRASANTFSALTFWWILDTFWKGYKRDLETSDICAPLKEHKSDYLGNKFEKFWNEEVKHASEQNKKPSLLRVITRCFGAKIMVYGLVLFVMEFSLRVSQPLLLGRLVRYFSVSKSKSDFDMTLEEAYFYAAGVVICSALNVFVIHPYMMAIIHMGMKMRVACCSLIYRKALRLSMTALGETTAGQVVNMMSNDVGRFDMAIIFLHYLWIGPIETCVVTYFMWNEVGLSAGIGVASLLLFIPLQGYLGKKTSEYRLKTALRTDERVRLMNEIISGMEVIKMYAWEIPFAKLVNASRKNEIRAIRVSSYIKGILMSFIMFSTRISIFVTILAYVLLGNQITAEKVFVLVSYYQLLRQTMTVFFPQGISQVAEALVSISRLQRFMLYEERHVEAAASVAQHDRVNNVRQNVETKESKALGIRITNGTAQWTAQTHEKTLNKVTLDIEPGMLVAVVGPVGCGKTSLLQAILRELPLSEGTMEVGGTISYASQEPWIFTASVRKNILFSQRFVQERYNRVVKVCALKHDFKKMDYSDKTIVGERGPDLSGGQRARVNLARAIYKDADVYLLDDPLSAVDPHVGKHLFDDCIAGFLKGKTVILVTHQHQHLKEVDHIIILNNGSITAQGTYTDLKASGVDFVKLMDNLKAEEKQPLQKLLRQMSISSVNSVDEKQPEPKQVAEMRSVGSVSSKVYGAYLRSGGNCCVILTVVVLFVTTQLLASGCDYFITYWTNIEEKHFELQNASKTNNSFESGRNMNESFTNNSFAKNSSESDILEDSPMLAMLSRDTCIYIYTAVTVGTIVASLARSYMFFKACMRASCRLHDSMFRSITRATMYFFNKNPSGRILNRFSKDMGAIDEVLPAAMIDSLQIGLAMLGIITVVAVVNYWLLVPTFFVGVVFCLLRIIYLSTSRSVKRLEGLTRSPVFQHLSESLQGLTTIRAVKAEAILEKEFDNHQDLHSGAWYLFIASSRTFGFWLDLVCLIYITVVTISFFVIGGDSTGGNVGLAITQAIGLTGMLQWGMRQSTELENQMTSVERVLEFTDVEQEPPLTSPPDKQPPESWPSEGAITFERLYLKYPNTESLVLKGLSFAIEAKEKVGIVGRTGAGKSTLITALYRLTPIEGSIYIDGINTTAIGLHELRKKLSIIPQVPVLFSGTLRKNLDPFDEYSDAILWRALEEVELKNVINDLSAGLNSRVMEGGSNFSIGQRQLVCLARAIVRNNTILVLDEATASVDPQTDALIQLTIRKKFLNCTVLTIAHRLETVMDSDRILVIDDGTIAEFGHPHILLQNKNGVLFSMVQQTDKGNINSLTEQAKRSYDGIEARRS</sequence>
<evidence type="ECO:0000256" key="6">
    <source>
        <dbReference type="ARBA" id="ARBA00022989"/>
    </source>
</evidence>
<dbReference type="GO" id="GO:0016020">
    <property type="term" value="C:membrane"/>
    <property type="evidence" value="ECO:0007669"/>
    <property type="project" value="UniProtKB-SubCell"/>
</dbReference>
<dbReference type="PANTHER" id="PTHR24223:SF448">
    <property type="entry name" value="FI20146P1-RELATED"/>
    <property type="match status" value="1"/>
</dbReference>
<dbReference type="CDD" id="cd03250">
    <property type="entry name" value="ABCC_MRP_domain1"/>
    <property type="match status" value="1"/>
</dbReference>
<dbReference type="FunFam" id="3.40.50.300:FF:000163">
    <property type="entry name" value="Multidrug resistance-associated protein member 4"/>
    <property type="match status" value="1"/>
</dbReference>
<dbReference type="InterPro" id="IPR003593">
    <property type="entry name" value="AAA+_ATPase"/>
</dbReference>
<feature type="transmembrane region" description="Helical" evidence="8">
    <location>
        <begin position="138"/>
        <end position="161"/>
    </location>
</feature>
<dbReference type="eggNOG" id="KOG0054">
    <property type="taxonomic scope" value="Eukaryota"/>
</dbReference>
<evidence type="ECO:0000259" key="9">
    <source>
        <dbReference type="SMART" id="SM00382"/>
    </source>
</evidence>
<dbReference type="CDD" id="cd18593">
    <property type="entry name" value="ABC_6TM_MRP4_D1_like"/>
    <property type="match status" value="1"/>
</dbReference>
<dbReference type="SMART" id="SM00382">
    <property type="entry name" value="AAA"/>
    <property type="match status" value="2"/>
</dbReference>
<dbReference type="InterPro" id="IPR017871">
    <property type="entry name" value="ABC_transporter-like_CS"/>
</dbReference>
<dbReference type="Pfam" id="PF00005">
    <property type="entry name" value="ABC_tran"/>
    <property type="match status" value="2"/>
</dbReference>
<dbReference type="STRING" id="136037.A0A067RQX2"/>
<evidence type="ECO:0000256" key="7">
    <source>
        <dbReference type="ARBA" id="ARBA00023136"/>
    </source>
</evidence>
<feature type="transmembrane region" description="Helical" evidence="8">
    <location>
        <begin position="868"/>
        <end position="889"/>
    </location>
</feature>
<dbReference type="FunFam" id="3.40.50.300:FF:000482">
    <property type="entry name" value="Multidrug resistance-associated protein member 4"/>
    <property type="match status" value="1"/>
</dbReference>
<dbReference type="OrthoDB" id="6500128at2759"/>
<dbReference type="Pfam" id="PF00664">
    <property type="entry name" value="ABC_membrane"/>
    <property type="match status" value="2"/>
</dbReference>
<dbReference type="InterPro" id="IPR036640">
    <property type="entry name" value="ABC1_TM_sf"/>
</dbReference>
<dbReference type="EMBL" id="KK852521">
    <property type="protein sequence ID" value="KDR22129.1"/>
    <property type="molecule type" value="Genomic_DNA"/>
</dbReference>
<accession>A0A067RQX2</accession>
<evidence type="ECO:0000256" key="2">
    <source>
        <dbReference type="ARBA" id="ARBA00022448"/>
    </source>
</evidence>
<keyword evidence="5" id="KW-0067">ATP-binding</keyword>
<dbReference type="Gene3D" id="1.20.1560.10">
    <property type="entry name" value="ABC transporter type 1, transmembrane domain"/>
    <property type="match status" value="2"/>
</dbReference>
<dbReference type="PANTHER" id="PTHR24223">
    <property type="entry name" value="ATP-BINDING CASSETTE SUB-FAMILY C"/>
    <property type="match status" value="1"/>
</dbReference>
<dbReference type="GO" id="GO:0005524">
    <property type="term" value="F:ATP binding"/>
    <property type="evidence" value="ECO:0007669"/>
    <property type="project" value="UniProtKB-KW"/>
</dbReference>
<evidence type="ECO:0000256" key="8">
    <source>
        <dbReference type="SAM" id="Phobius"/>
    </source>
</evidence>
<comment type="subcellular location">
    <subcellularLocation>
        <location evidence="1">Membrane</location>
        <topology evidence="1">Multi-pass membrane protein</topology>
    </subcellularLocation>
</comment>
<feature type="transmembrane region" description="Helical" evidence="8">
    <location>
        <begin position="895"/>
        <end position="915"/>
    </location>
</feature>
<dbReference type="InterPro" id="IPR011527">
    <property type="entry name" value="ABC1_TM_dom"/>
</dbReference>
<keyword evidence="11" id="KW-1185">Reference proteome</keyword>
<protein>
    <submittedName>
        <fullName evidence="10">Putative multidrug resistance-associated protein</fullName>
    </submittedName>
</protein>
<dbReference type="SUPFAM" id="SSF90123">
    <property type="entry name" value="ABC transporter transmembrane region"/>
    <property type="match status" value="2"/>
</dbReference>
<dbReference type="GO" id="GO:0140359">
    <property type="term" value="F:ABC-type transporter activity"/>
    <property type="evidence" value="ECO:0007669"/>
    <property type="project" value="InterPro"/>
</dbReference>